<protein>
    <submittedName>
        <fullName evidence="1">Uncharacterized protein</fullName>
    </submittedName>
</protein>
<dbReference type="Proteomes" id="UP000183809">
    <property type="component" value="Unassembled WGS sequence"/>
</dbReference>
<evidence type="ECO:0000313" key="2">
    <source>
        <dbReference type="Proteomes" id="UP000183809"/>
    </source>
</evidence>
<dbReference type="AlphaFoldDB" id="A0A1J9SJP2"/>
<keyword evidence="2" id="KW-1185">Reference proteome</keyword>
<dbReference type="EMBL" id="MNUE01000001">
    <property type="protein sequence ID" value="OJD40559.1"/>
    <property type="molecule type" value="Genomic_DNA"/>
</dbReference>
<evidence type="ECO:0000313" key="1">
    <source>
        <dbReference type="EMBL" id="OJD40559.1"/>
    </source>
</evidence>
<proteinExistence type="predicted"/>
<accession>A0A1J9SJP2</accession>
<reference evidence="1 2" key="1">
    <citation type="submission" date="2016-10" db="EMBL/GenBank/DDBJ databases">
        <title>Proteomics and genomics reveal pathogen-plant mechanisms compatible with a hemibiotrophic lifestyle of Diplodia corticola.</title>
        <authorList>
            <person name="Fernandes I."/>
            <person name="De Jonge R."/>
            <person name="Van De Peer Y."/>
            <person name="Devreese B."/>
            <person name="Alves A."/>
            <person name="Esteves A.C."/>
        </authorList>
    </citation>
    <scope>NUCLEOTIDE SEQUENCE [LARGE SCALE GENOMIC DNA]</scope>
    <source>
        <strain evidence="1 2">CBS 112549</strain>
    </source>
</reference>
<organism evidence="1 2">
    <name type="scientific">Diplodia corticola</name>
    <dbReference type="NCBI Taxonomy" id="236234"/>
    <lineage>
        <taxon>Eukaryota</taxon>
        <taxon>Fungi</taxon>
        <taxon>Dikarya</taxon>
        <taxon>Ascomycota</taxon>
        <taxon>Pezizomycotina</taxon>
        <taxon>Dothideomycetes</taxon>
        <taxon>Dothideomycetes incertae sedis</taxon>
        <taxon>Botryosphaeriales</taxon>
        <taxon>Botryosphaeriaceae</taxon>
        <taxon>Diplodia</taxon>
    </lineage>
</organism>
<gene>
    <name evidence="1" type="ORF">BKCO1_1000165</name>
</gene>
<name>A0A1J9SJP2_9PEZI</name>
<sequence>MVISTKRDKCDLGNEWTVKHDIAPLEVLSKDKSGHYAFVTTQGSMYSKLLKTGFAKNVVFGISAQNSKRFILKESDLITNETSLALTLQGFSHLAEELQKPEWKGFEGTQKELLENSRYKMWDRDGEEDPYYNKKELNTSPVSVNFDALLDSSSSMKALFRLIGADTTQDKFVLGSSNTLINATVAEGPRQKKKRVHCCPGVERR</sequence>
<dbReference type="RefSeq" id="XP_020135402.1">
    <property type="nucleotide sequence ID" value="XM_020269532.1"/>
</dbReference>
<dbReference type="GeneID" id="31009791"/>
<comment type="caution">
    <text evidence="1">The sequence shown here is derived from an EMBL/GenBank/DDBJ whole genome shotgun (WGS) entry which is preliminary data.</text>
</comment>